<comment type="caution">
    <text evidence="7">The sequence shown here is derived from an EMBL/GenBank/DDBJ whole genome shotgun (WGS) entry which is preliminary data.</text>
</comment>
<dbReference type="InterPro" id="IPR038658">
    <property type="entry name" value="SsgB_sf"/>
</dbReference>
<evidence type="ECO:0000256" key="3">
    <source>
        <dbReference type="ARBA" id="ARBA00022618"/>
    </source>
</evidence>
<evidence type="ECO:0000313" key="7">
    <source>
        <dbReference type="EMBL" id="GLI01595.1"/>
    </source>
</evidence>
<evidence type="ECO:0000256" key="1">
    <source>
        <dbReference type="ARBA" id="ARBA00004431"/>
    </source>
</evidence>
<keyword evidence="8" id="KW-1185">Reference proteome</keyword>
<keyword evidence="3" id="KW-0132">Cell division</keyword>
<comment type="similarity">
    <text evidence="2">Belongs to the SsgA family.</text>
</comment>
<proteinExistence type="inferred from homology"/>
<organism evidence="7 8">
    <name type="scientific">Phytohabitans aurantiacus</name>
    <dbReference type="NCBI Taxonomy" id="3016789"/>
    <lineage>
        <taxon>Bacteria</taxon>
        <taxon>Bacillati</taxon>
        <taxon>Actinomycetota</taxon>
        <taxon>Actinomycetes</taxon>
        <taxon>Micromonosporales</taxon>
        <taxon>Micromonosporaceae</taxon>
    </lineage>
</organism>
<dbReference type="Gene3D" id="2.30.31.20">
    <property type="entry name" value="Sporulation-specific cell division protein SsgB"/>
    <property type="match status" value="1"/>
</dbReference>
<evidence type="ECO:0000256" key="2">
    <source>
        <dbReference type="ARBA" id="ARBA00009323"/>
    </source>
</evidence>
<name>A0ABQ5R6K3_9ACTN</name>
<comment type="subcellular location">
    <subcellularLocation>
        <location evidence="1">Cell septum</location>
    </subcellularLocation>
</comment>
<accession>A0ABQ5R6K3</accession>
<evidence type="ECO:0000256" key="5">
    <source>
        <dbReference type="ARBA" id="ARBA00023210"/>
    </source>
</evidence>
<evidence type="ECO:0000256" key="6">
    <source>
        <dbReference type="ARBA" id="ARBA00023306"/>
    </source>
</evidence>
<gene>
    <name evidence="7" type="ORF">Pa4123_68710</name>
</gene>
<sequence length="125" mass="12895">MMMGHAYSATVDGSVTIGLGYAAEDPYAVHVIVSADASDASCWVFARDLLLAGLTGQAGEGDVVIGTEPGASVVSIILRNGRDMLAIDLPRAPLCQFAADMLSIVPRGREGGYVDVDAGLRSLLA</sequence>
<dbReference type="Pfam" id="PF04686">
    <property type="entry name" value="SsgA"/>
    <property type="match status" value="1"/>
</dbReference>
<dbReference type="InterPro" id="IPR006776">
    <property type="entry name" value="SsgB"/>
</dbReference>
<evidence type="ECO:0000313" key="8">
    <source>
        <dbReference type="Proteomes" id="UP001144280"/>
    </source>
</evidence>
<keyword evidence="5" id="KW-0717">Septation</keyword>
<reference evidence="7" key="1">
    <citation type="submission" date="2022-12" db="EMBL/GenBank/DDBJ databases">
        <title>New Phytohabitans aurantiacus sp. RD004123 nov., an actinomycete isolated from soil.</title>
        <authorList>
            <person name="Triningsih D.W."/>
            <person name="Harunari E."/>
            <person name="Igarashi Y."/>
        </authorList>
    </citation>
    <scope>NUCLEOTIDE SEQUENCE</scope>
    <source>
        <strain evidence="7">RD004123</strain>
    </source>
</reference>
<dbReference type="Proteomes" id="UP001144280">
    <property type="component" value="Unassembled WGS sequence"/>
</dbReference>
<keyword evidence="4" id="KW-0749">Sporulation</keyword>
<evidence type="ECO:0000256" key="4">
    <source>
        <dbReference type="ARBA" id="ARBA00022969"/>
    </source>
</evidence>
<dbReference type="EMBL" id="BSDI01000046">
    <property type="protein sequence ID" value="GLI01595.1"/>
    <property type="molecule type" value="Genomic_DNA"/>
</dbReference>
<keyword evidence="6" id="KW-0131">Cell cycle</keyword>
<protein>
    <submittedName>
        <fullName evidence="7">Sporulation protein SsgA</fullName>
    </submittedName>
</protein>